<sequence length="406" mass="45879">MSYNPFNTNIQHVERDSSGGWFYELFNSTTASGGGFKSEREKLNAVLSNPAVLTVIKYQCDMFSLGNIVAMRNGKELPNDQLVSLLKHPNPFQSNRQFLWDYMFWNMLGTAYLHTTSKIIKDNTSLYWLNPAQLIWDDALLKKLDKIVISKASISELEKMTVKYRNLDGTTNSYTLAEIKPFFDLSNGLGNWYKGNSTLDSLLKVIRNSDASLDSKYNNLDFAGKFIVSKQKGTGVGVNNLPMAEGEKDDAKNKLKGSESVHVLKSPVDISRFVDNIDNLKLDKAYNEDVFKISKIYGHPKAIIESLETTGVFGEDKKEAKADFVDEVLKTKGNDLMNGLESLFGYQDKNIDLVLDYNHLSFMQVRKKQKQESIGREMNNLNLALQMGAIDEAELKERVKILISND</sequence>
<protein>
    <submittedName>
        <fullName evidence="1">Portal protein</fullName>
    </submittedName>
</protein>
<proteinExistence type="predicted"/>
<keyword evidence="2" id="KW-1185">Reference proteome</keyword>
<organism evidence="1 2">
    <name type="scientific">Olleya phage Harreka_1</name>
    <dbReference type="NCBI Taxonomy" id="2745673"/>
    <lineage>
        <taxon>Viruses</taxon>
        <taxon>Duplodnaviria</taxon>
        <taxon>Heunggongvirae</taxon>
        <taxon>Uroviricota</taxon>
        <taxon>Caudoviricetes</taxon>
        <taxon>Aggregaviridae</taxon>
        <taxon>Harrekavirus</taxon>
        <taxon>Harrekavirus harreka</taxon>
    </lineage>
</organism>
<evidence type="ECO:0000313" key="1">
    <source>
        <dbReference type="EMBL" id="QQV90482.1"/>
    </source>
</evidence>
<dbReference type="Proteomes" id="UP000693706">
    <property type="component" value="Segment"/>
</dbReference>
<reference evidence="1" key="1">
    <citation type="submission" date="2020-07" db="EMBL/GenBank/DDBJ databases">
        <title>Highly diverse flavobacterial phages as mortality factor during North Sea spring blooms.</title>
        <authorList>
            <person name="Bartlau N."/>
            <person name="Wichels A."/>
            <person name="Krohne G."/>
            <person name="Adriaenssens E.M."/>
            <person name="Heins A."/>
            <person name="Fuchs B.M."/>
            <person name="Amann R."/>
            <person name="Moraru C."/>
        </authorList>
    </citation>
    <scope>NUCLEOTIDE SEQUENCE</scope>
</reference>
<evidence type="ECO:0000313" key="2">
    <source>
        <dbReference type="Proteomes" id="UP000693706"/>
    </source>
</evidence>
<name>A0A8E4ZLT1_9CAUD</name>
<gene>
    <name evidence="1" type="ORF">Harreka1_75</name>
</gene>
<dbReference type="EMBL" id="MT732457">
    <property type="protein sequence ID" value="QQV90482.1"/>
    <property type="molecule type" value="Genomic_DNA"/>
</dbReference>
<accession>A0A8E4ZLT1</accession>